<dbReference type="Gene3D" id="3.40.50.720">
    <property type="entry name" value="NAD(P)-binding Rossmann-like Domain"/>
    <property type="match status" value="1"/>
</dbReference>
<dbReference type="SUPFAM" id="SSF55347">
    <property type="entry name" value="Glyceraldehyde-3-phosphate dehydrogenase-like, C-terminal domain"/>
    <property type="match status" value="1"/>
</dbReference>
<dbReference type="InterPro" id="IPR050463">
    <property type="entry name" value="Gfo/Idh/MocA_oxidrdct_glycsds"/>
</dbReference>
<name>A0A4R2IIW0_9PSEU</name>
<comment type="caution">
    <text evidence="4">The sequence shown here is derived from an EMBL/GenBank/DDBJ whole genome shotgun (WGS) entry which is preliminary data.</text>
</comment>
<dbReference type="GO" id="GO:0016491">
    <property type="term" value="F:oxidoreductase activity"/>
    <property type="evidence" value="ECO:0007669"/>
    <property type="project" value="UniProtKB-KW"/>
</dbReference>
<dbReference type="Proteomes" id="UP000295680">
    <property type="component" value="Unassembled WGS sequence"/>
</dbReference>
<evidence type="ECO:0000256" key="1">
    <source>
        <dbReference type="ARBA" id="ARBA00023002"/>
    </source>
</evidence>
<evidence type="ECO:0000259" key="2">
    <source>
        <dbReference type="Pfam" id="PF01408"/>
    </source>
</evidence>
<dbReference type="PANTHER" id="PTHR43818:SF11">
    <property type="entry name" value="BCDNA.GH03377"/>
    <property type="match status" value="1"/>
</dbReference>
<evidence type="ECO:0000259" key="3">
    <source>
        <dbReference type="Pfam" id="PF22725"/>
    </source>
</evidence>
<dbReference type="PANTHER" id="PTHR43818">
    <property type="entry name" value="BCDNA.GH03377"/>
    <property type="match status" value="1"/>
</dbReference>
<dbReference type="InterPro" id="IPR000683">
    <property type="entry name" value="Gfo/Idh/MocA-like_OxRdtase_N"/>
</dbReference>
<reference evidence="4 5" key="1">
    <citation type="submission" date="2019-03" db="EMBL/GenBank/DDBJ databases">
        <title>Genomic Encyclopedia of Type Strains, Phase IV (KMG-IV): sequencing the most valuable type-strain genomes for metagenomic binning, comparative biology and taxonomic classification.</title>
        <authorList>
            <person name="Goeker M."/>
        </authorList>
    </citation>
    <scope>NUCLEOTIDE SEQUENCE [LARGE SCALE GENOMIC DNA]</scope>
    <source>
        <strain evidence="4 5">DSM 45934</strain>
    </source>
</reference>
<dbReference type="OrthoDB" id="9776544at2"/>
<dbReference type="GO" id="GO:0000166">
    <property type="term" value="F:nucleotide binding"/>
    <property type="evidence" value="ECO:0007669"/>
    <property type="project" value="InterPro"/>
</dbReference>
<protein>
    <submittedName>
        <fullName evidence="4">Putative dehydrogenase</fullName>
    </submittedName>
</protein>
<accession>A0A4R2IIW0</accession>
<dbReference type="RefSeq" id="WP_132126407.1">
    <property type="nucleotide sequence ID" value="NZ_SLWS01000024.1"/>
</dbReference>
<feature type="domain" description="Gfo/Idh/MocA-like oxidoreductase N-terminal" evidence="2">
    <location>
        <begin position="4"/>
        <end position="117"/>
    </location>
</feature>
<organism evidence="4 5">
    <name type="scientific">Actinocrispum wychmicini</name>
    <dbReference type="NCBI Taxonomy" id="1213861"/>
    <lineage>
        <taxon>Bacteria</taxon>
        <taxon>Bacillati</taxon>
        <taxon>Actinomycetota</taxon>
        <taxon>Actinomycetes</taxon>
        <taxon>Pseudonocardiales</taxon>
        <taxon>Pseudonocardiaceae</taxon>
        <taxon>Actinocrispum</taxon>
    </lineage>
</organism>
<dbReference type="Pfam" id="PF22725">
    <property type="entry name" value="GFO_IDH_MocA_C3"/>
    <property type="match status" value="1"/>
</dbReference>
<evidence type="ECO:0000313" key="4">
    <source>
        <dbReference type="EMBL" id="TCO44262.1"/>
    </source>
</evidence>
<dbReference type="EMBL" id="SLWS01000024">
    <property type="protein sequence ID" value="TCO44262.1"/>
    <property type="molecule type" value="Genomic_DNA"/>
</dbReference>
<dbReference type="SUPFAM" id="SSF51735">
    <property type="entry name" value="NAD(P)-binding Rossmann-fold domains"/>
    <property type="match status" value="1"/>
</dbReference>
<dbReference type="Pfam" id="PF01408">
    <property type="entry name" value="GFO_IDH_MocA"/>
    <property type="match status" value="1"/>
</dbReference>
<dbReference type="InterPro" id="IPR055170">
    <property type="entry name" value="GFO_IDH_MocA-like_dom"/>
</dbReference>
<keyword evidence="1" id="KW-0560">Oxidoreductase</keyword>
<sequence>MTGVGVIGAGTISDTYLQNLTSFPDLRVLAVADLDTERAAAQAAKHGIERSGSVASLLDDPAIEIVVNLTVPAAHVEVGLAAIEAGKHVWSEKPLALDRPSARKLLDQARERDLRVACAPDTVLGAGLQTARRAVAAGRIGEPLTALALFQGPGPESWHPAPEFLFQAGGGPLLDMGPYYLTTLVHLFGPVRQVTGAGGRARDTRVIGSGPRAGTEFPVTVPTTVTALVEFTQGGSAQLVLSFDSALRRSGFVEITGTSGTAVLPDPNRFDGPTTLYTLGREEPEELVAQGHPASRGTGALELARAVRAGEPERASGEVAYHVLDVMLSIEESISSGRSVAVESAAAIPPPLPADWDPFSPMGT</sequence>
<feature type="domain" description="GFO/IDH/MocA-like oxidoreductase" evidence="3">
    <location>
        <begin position="129"/>
        <end position="262"/>
    </location>
</feature>
<keyword evidence="5" id="KW-1185">Reference proteome</keyword>
<dbReference type="AlphaFoldDB" id="A0A4R2IIW0"/>
<dbReference type="InterPro" id="IPR036291">
    <property type="entry name" value="NAD(P)-bd_dom_sf"/>
</dbReference>
<gene>
    <name evidence="4" type="ORF">EV192_12435</name>
</gene>
<dbReference type="Gene3D" id="3.30.360.10">
    <property type="entry name" value="Dihydrodipicolinate Reductase, domain 2"/>
    <property type="match status" value="1"/>
</dbReference>
<evidence type="ECO:0000313" key="5">
    <source>
        <dbReference type="Proteomes" id="UP000295680"/>
    </source>
</evidence>
<proteinExistence type="predicted"/>